<evidence type="ECO:0000313" key="2">
    <source>
        <dbReference type="EMBL" id="GIY48593.1"/>
    </source>
</evidence>
<keyword evidence="1" id="KW-0732">Signal</keyword>
<proteinExistence type="predicted"/>
<keyword evidence="3" id="KW-1185">Reference proteome</keyword>
<dbReference type="EMBL" id="BPLR01011730">
    <property type="protein sequence ID" value="GIY48593.1"/>
    <property type="molecule type" value="Genomic_DNA"/>
</dbReference>
<evidence type="ECO:0000256" key="1">
    <source>
        <dbReference type="SAM" id="SignalP"/>
    </source>
</evidence>
<gene>
    <name evidence="2" type="primary">AVEN_150091_1</name>
    <name evidence="2" type="ORF">CEXT_579121</name>
</gene>
<feature type="signal peptide" evidence="1">
    <location>
        <begin position="1"/>
        <end position="24"/>
    </location>
</feature>
<organism evidence="2 3">
    <name type="scientific">Caerostris extrusa</name>
    <name type="common">Bark spider</name>
    <name type="synonym">Caerostris bankana</name>
    <dbReference type="NCBI Taxonomy" id="172846"/>
    <lineage>
        <taxon>Eukaryota</taxon>
        <taxon>Metazoa</taxon>
        <taxon>Ecdysozoa</taxon>
        <taxon>Arthropoda</taxon>
        <taxon>Chelicerata</taxon>
        <taxon>Arachnida</taxon>
        <taxon>Araneae</taxon>
        <taxon>Araneomorphae</taxon>
        <taxon>Entelegynae</taxon>
        <taxon>Araneoidea</taxon>
        <taxon>Araneidae</taxon>
        <taxon>Caerostris</taxon>
    </lineage>
</organism>
<protein>
    <submittedName>
        <fullName evidence="2">Uncharacterized protein</fullName>
    </submittedName>
</protein>
<evidence type="ECO:0000313" key="3">
    <source>
        <dbReference type="Proteomes" id="UP001054945"/>
    </source>
</evidence>
<feature type="chain" id="PRO_5043786310" evidence="1">
    <location>
        <begin position="25"/>
        <end position="123"/>
    </location>
</feature>
<sequence>MKCFSWWSLSLLVFTLWSIEQCCGQFFSDHRWPSFRKKDSLRKPGFKKHHESTIEKYLRKARNVRHYYVAAIEVDWDYAPRGNLLGRESRRNERKALMESVTLTLGRCSTPTNFHVVYELQTS</sequence>
<dbReference type="Proteomes" id="UP001054945">
    <property type="component" value="Unassembled WGS sequence"/>
</dbReference>
<dbReference type="Gene3D" id="2.60.40.420">
    <property type="entry name" value="Cupredoxins - blue copper proteins"/>
    <property type="match status" value="1"/>
</dbReference>
<dbReference type="AlphaFoldDB" id="A0AAV4TPV3"/>
<name>A0AAV4TPV3_CAEEX</name>
<reference evidence="2 3" key="1">
    <citation type="submission" date="2021-06" db="EMBL/GenBank/DDBJ databases">
        <title>Caerostris extrusa draft genome.</title>
        <authorList>
            <person name="Kono N."/>
            <person name="Arakawa K."/>
        </authorList>
    </citation>
    <scope>NUCLEOTIDE SEQUENCE [LARGE SCALE GENOMIC DNA]</scope>
</reference>
<comment type="caution">
    <text evidence="2">The sequence shown here is derived from an EMBL/GenBank/DDBJ whole genome shotgun (WGS) entry which is preliminary data.</text>
</comment>
<dbReference type="InterPro" id="IPR008972">
    <property type="entry name" value="Cupredoxin"/>
</dbReference>
<accession>A0AAV4TPV3</accession>